<evidence type="ECO:0000313" key="4">
    <source>
        <dbReference type="EMBL" id="KAA8908535.1"/>
    </source>
</evidence>
<dbReference type="InterPro" id="IPR003591">
    <property type="entry name" value="Leu-rich_rpt_typical-subtyp"/>
</dbReference>
<name>A0A642UZG9_9ASCO</name>
<organism evidence="4 5">
    <name type="scientific">Trichomonascus ciferrii</name>
    <dbReference type="NCBI Taxonomy" id="44093"/>
    <lineage>
        <taxon>Eukaryota</taxon>
        <taxon>Fungi</taxon>
        <taxon>Dikarya</taxon>
        <taxon>Ascomycota</taxon>
        <taxon>Saccharomycotina</taxon>
        <taxon>Dipodascomycetes</taxon>
        <taxon>Dipodascales</taxon>
        <taxon>Trichomonascaceae</taxon>
        <taxon>Trichomonascus</taxon>
        <taxon>Trichomonascus ciferrii complex</taxon>
    </lineage>
</organism>
<dbReference type="EMBL" id="SWFS01000361">
    <property type="protein sequence ID" value="KAA8908535.1"/>
    <property type="molecule type" value="Genomic_DNA"/>
</dbReference>
<feature type="compositionally biased region" description="Polar residues" evidence="3">
    <location>
        <begin position="76"/>
        <end position="91"/>
    </location>
</feature>
<dbReference type="AlphaFoldDB" id="A0A642UZG9"/>
<dbReference type="InterPro" id="IPR001611">
    <property type="entry name" value="Leu-rich_rpt"/>
</dbReference>
<dbReference type="OrthoDB" id="1517790at2759"/>
<dbReference type="SMART" id="SM00369">
    <property type="entry name" value="LRR_TYP"/>
    <property type="match status" value="2"/>
</dbReference>
<dbReference type="GO" id="GO:0005737">
    <property type="term" value="C:cytoplasm"/>
    <property type="evidence" value="ECO:0007669"/>
    <property type="project" value="TreeGrafter"/>
</dbReference>
<keyword evidence="2" id="KW-0677">Repeat</keyword>
<dbReference type="Gene3D" id="3.80.10.10">
    <property type="entry name" value="Ribonuclease Inhibitor"/>
    <property type="match status" value="1"/>
</dbReference>
<comment type="caution">
    <text evidence="4">The sequence shown here is derived from an EMBL/GenBank/DDBJ whole genome shotgun (WGS) entry which is preliminary data.</text>
</comment>
<dbReference type="InterPro" id="IPR050216">
    <property type="entry name" value="LRR_domain-containing"/>
</dbReference>
<feature type="region of interest" description="Disordered" evidence="3">
    <location>
        <begin position="1"/>
        <end position="125"/>
    </location>
</feature>
<evidence type="ECO:0000256" key="2">
    <source>
        <dbReference type="ARBA" id="ARBA00022737"/>
    </source>
</evidence>
<evidence type="ECO:0000256" key="1">
    <source>
        <dbReference type="ARBA" id="ARBA00022614"/>
    </source>
</evidence>
<dbReference type="VEuPathDB" id="FungiDB:TRICI_004753"/>
<dbReference type="Pfam" id="PF13855">
    <property type="entry name" value="LRR_8"/>
    <property type="match status" value="1"/>
</dbReference>
<keyword evidence="1" id="KW-0433">Leucine-rich repeat</keyword>
<keyword evidence="5" id="KW-1185">Reference proteome</keyword>
<dbReference type="SUPFAM" id="SSF52075">
    <property type="entry name" value="Outer arm dynein light chain 1"/>
    <property type="match status" value="1"/>
</dbReference>
<accession>A0A642UZG9</accession>
<evidence type="ECO:0000256" key="3">
    <source>
        <dbReference type="SAM" id="MobiDB-lite"/>
    </source>
</evidence>
<dbReference type="InterPro" id="IPR032675">
    <property type="entry name" value="LRR_dom_sf"/>
</dbReference>
<dbReference type="Proteomes" id="UP000761534">
    <property type="component" value="Unassembled WGS sequence"/>
</dbReference>
<reference evidence="4" key="1">
    <citation type="journal article" date="2019" name="G3 (Bethesda)">
        <title>Genome Assemblies of Two Rare Opportunistic Yeast Pathogens: Diutina rugosa (syn. Candida rugosa) and Trichomonascus ciferrii (syn. Candida ciferrii).</title>
        <authorList>
            <person name="Mixao V."/>
            <person name="Saus E."/>
            <person name="Hansen A.P."/>
            <person name="Lass-Florl C."/>
            <person name="Gabaldon T."/>
        </authorList>
    </citation>
    <scope>NUCLEOTIDE SEQUENCE</scope>
    <source>
        <strain evidence="4">CBS 4856</strain>
    </source>
</reference>
<dbReference type="PANTHER" id="PTHR48051">
    <property type="match status" value="1"/>
</dbReference>
<proteinExistence type="predicted"/>
<dbReference type="PANTHER" id="PTHR48051:SF1">
    <property type="entry name" value="RAS SUPPRESSOR PROTEIN 1"/>
    <property type="match status" value="1"/>
</dbReference>
<protein>
    <submittedName>
        <fullName evidence="4">Uncharacterized protein</fullName>
    </submittedName>
</protein>
<gene>
    <name evidence="4" type="ORF">TRICI_004753</name>
</gene>
<sequence>MAEKASSRASAELQPYHMDISRGGSDLPYAANPNNARKRASSPPPASVFSKRANLNPMSDSSDFYSHPSSELPFGCSSSDQLVPSSDFDSQPNPPSSPGGYDTADDDNDDTIVLHKGMPNADHHQSKRILYDSHSMSGSINLSVAENRIEVAMEKSNPHLALDDLGLTELPASIGDLGHMVCTDPRTNRLYTPELHLYLNQNCLTHLPLQVFDLSTLTVLILRRNRITHIPTCISRLQNLTELSLGDNRLPYLPSEILQLPNLKTLSVLPNPFIACPQDGPGITTPRRLPFFKQRQAVETHIDSSANRSYHWRTRKLAETCRLALGLLTDGQLDDLNPAPRVKELIVDTADKLYTVCYVCKRQMVDGIGYAYEWWDQNDPVPFKVHFCSFACYDTWALEL</sequence>
<evidence type="ECO:0000313" key="5">
    <source>
        <dbReference type="Proteomes" id="UP000761534"/>
    </source>
</evidence>
<feature type="compositionally biased region" description="Low complexity" evidence="3">
    <location>
        <begin position="59"/>
        <end position="70"/>
    </location>
</feature>